<sequence length="77" mass="8806">MRWEEWAGPQLRNAGVTTRDRPSATRYRYPGDECDAAVTFLCRPGQHNGSDAANPWPNLLLPTSVESRVWWVYFSPP</sequence>
<evidence type="ECO:0000313" key="2">
    <source>
        <dbReference type="Proteomes" id="UP000324222"/>
    </source>
</evidence>
<organism evidence="1 2">
    <name type="scientific">Portunus trituberculatus</name>
    <name type="common">Swimming crab</name>
    <name type="synonym">Neptunus trituberculatus</name>
    <dbReference type="NCBI Taxonomy" id="210409"/>
    <lineage>
        <taxon>Eukaryota</taxon>
        <taxon>Metazoa</taxon>
        <taxon>Ecdysozoa</taxon>
        <taxon>Arthropoda</taxon>
        <taxon>Crustacea</taxon>
        <taxon>Multicrustacea</taxon>
        <taxon>Malacostraca</taxon>
        <taxon>Eumalacostraca</taxon>
        <taxon>Eucarida</taxon>
        <taxon>Decapoda</taxon>
        <taxon>Pleocyemata</taxon>
        <taxon>Brachyura</taxon>
        <taxon>Eubrachyura</taxon>
        <taxon>Portunoidea</taxon>
        <taxon>Portunidae</taxon>
        <taxon>Portuninae</taxon>
        <taxon>Portunus</taxon>
    </lineage>
</organism>
<proteinExistence type="predicted"/>
<comment type="caution">
    <text evidence="1">The sequence shown here is derived from an EMBL/GenBank/DDBJ whole genome shotgun (WGS) entry which is preliminary data.</text>
</comment>
<dbReference type="AlphaFoldDB" id="A0A5B7I591"/>
<accession>A0A5B7I591</accession>
<gene>
    <name evidence="1" type="ORF">E2C01_075111</name>
</gene>
<dbReference type="EMBL" id="VSRR010054294">
    <property type="protein sequence ID" value="MPC80531.1"/>
    <property type="molecule type" value="Genomic_DNA"/>
</dbReference>
<evidence type="ECO:0000313" key="1">
    <source>
        <dbReference type="EMBL" id="MPC80531.1"/>
    </source>
</evidence>
<keyword evidence="2" id="KW-1185">Reference proteome</keyword>
<name>A0A5B7I591_PORTR</name>
<protein>
    <submittedName>
        <fullName evidence="1">Uncharacterized protein</fullName>
    </submittedName>
</protein>
<reference evidence="1 2" key="1">
    <citation type="submission" date="2019-05" db="EMBL/GenBank/DDBJ databases">
        <title>Another draft genome of Portunus trituberculatus and its Hox gene families provides insights of decapod evolution.</title>
        <authorList>
            <person name="Jeong J.-H."/>
            <person name="Song I."/>
            <person name="Kim S."/>
            <person name="Choi T."/>
            <person name="Kim D."/>
            <person name="Ryu S."/>
            <person name="Kim W."/>
        </authorList>
    </citation>
    <scope>NUCLEOTIDE SEQUENCE [LARGE SCALE GENOMIC DNA]</scope>
    <source>
        <tissue evidence="1">Muscle</tissue>
    </source>
</reference>
<dbReference type="Proteomes" id="UP000324222">
    <property type="component" value="Unassembled WGS sequence"/>
</dbReference>